<evidence type="ECO:0000313" key="1">
    <source>
        <dbReference type="EMBL" id="CAG7825420.1"/>
    </source>
</evidence>
<gene>
    <name evidence="1" type="ORF">AFUS01_LOCUS35529</name>
</gene>
<dbReference type="EMBL" id="CAJVCH010536180">
    <property type="protein sequence ID" value="CAG7825420.1"/>
    <property type="molecule type" value="Genomic_DNA"/>
</dbReference>
<organism evidence="1 2">
    <name type="scientific">Allacma fusca</name>
    <dbReference type="NCBI Taxonomy" id="39272"/>
    <lineage>
        <taxon>Eukaryota</taxon>
        <taxon>Metazoa</taxon>
        <taxon>Ecdysozoa</taxon>
        <taxon>Arthropoda</taxon>
        <taxon>Hexapoda</taxon>
        <taxon>Collembola</taxon>
        <taxon>Symphypleona</taxon>
        <taxon>Sminthuridae</taxon>
        <taxon>Allacma</taxon>
    </lineage>
</organism>
<feature type="non-terminal residue" evidence="1">
    <location>
        <position position="1"/>
    </location>
</feature>
<proteinExistence type="predicted"/>
<dbReference type="AlphaFoldDB" id="A0A8J2PXC2"/>
<reference evidence="1" key="1">
    <citation type="submission" date="2021-06" db="EMBL/GenBank/DDBJ databases">
        <authorList>
            <person name="Hodson N. C."/>
            <person name="Mongue J. A."/>
            <person name="Jaron S. K."/>
        </authorList>
    </citation>
    <scope>NUCLEOTIDE SEQUENCE</scope>
</reference>
<dbReference type="Proteomes" id="UP000708208">
    <property type="component" value="Unassembled WGS sequence"/>
</dbReference>
<protein>
    <submittedName>
        <fullName evidence="1">Uncharacterized protein</fullName>
    </submittedName>
</protein>
<keyword evidence="2" id="KW-1185">Reference proteome</keyword>
<evidence type="ECO:0000313" key="2">
    <source>
        <dbReference type="Proteomes" id="UP000708208"/>
    </source>
</evidence>
<accession>A0A8J2PXC2</accession>
<comment type="caution">
    <text evidence="1">The sequence shown here is derived from an EMBL/GenBank/DDBJ whole genome shotgun (WGS) entry which is preliminary data.</text>
</comment>
<name>A0A8J2PXC2_9HEXA</name>
<sequence>RRYKCWDVQQLKRMWIHEAILQVSGPPFQEMQILSDQLSGFQYKIVCNCKYCLSYKESIKAEHLVSEPMIKGTAVLFTVLTQLGYEIKSSTVTQNNDGSSSTTWVLVKLPTTSDL</sequence>